<dbReference type="Pfam" id="PF24883">
    <property type="entry name" value="NPHP3_N"/>
    <property type="match status" value="1"/>
</dbReference>
<dbReference type="InterPro" id="IPR056884">
    <property type="entry name" value="NPHP3-like_N"/>
</dbReference>
<dbReference type="KEGG" id="cput:CONPUDRAFT_166316"/>
<evidence type="ECO:0000259" key="2">
    <source>
        <dbReference type="Pfam" id="PF24883"/>
    </source>
</evidence>
<evidence type="ECO:0000313" key="3">
    <source>
        <dbReference type="EMBL" id="EIW79568.1"/>
    </source>
</evidence>
<evidence type="ECO:0000256" key="1">
    <source>
        <dbReference type="ARBA" id="ARBA00022737"/>
    </source>
</evidence>
<dbReference type="PANTHER" id="PTHR10039:SF17">
    <property type="entry name" value="FUNGAL STAND N-TERMINAL GOODBYE DOMAIN-CONTAINING PROTEIN-RELATED"/>
    <property type="match status" value="1"/>
</dbReference>
<dbReference type="GeneID" id="19205515"/>
<dbReference type="OrthoDB" id="3027122at2759"/>
<dbReference type="EMBL" id="JH711580">
    <property type="protein sequence ID" value="EIW79568.1"/>
    <property type="molecule type" value="Genomic_DNA"/>
</dbReference>
<dbReference type="OMA" id="QWHTHAT"/>
<gene>
    <name evidence="3" type="ORF">CONPUDRAFT_166316</name>
</gene>
<feature type="domain" description="Nephrocystin 3-like N-terminal" evidence="2">
    <location>
        <begin position="49"/>
        <end position="207"/>
    </location>
</feature>
<dbReference type="Proteomes" id="UP000053558">
    <property type="component" value="Unassembled WGS sequence"/>
</dbReference>
<dbReference type="InterPro" id="IPR027417">
    <property type="entry name" value="P-loop_NTPase"/>
</dbReference>
<sequence length="501" mass="56795">MTDKYEIWRRLANEKARGAEFDSNERRPFSQCLPGTRVELLRELDATITQEDRKIIWLFGGSGSGKSSIAYSVAERLRTQERLAATFFFSRKHLTRSGIDYVLPTIAYQIGLLHHRAKDVIIKAIRNDPELLSPKKSLRSQFESLIVAPLRELRRAWEAGRMMIFDAIDEGKTTNGCEPKIRLLVSMFADLVRDADIPISTILCTSRPLPSLESLPQRICPSGLVATFQVESFDALHDVEIFLRQSFQDIYEMRELEFSHPIPWPPEVVLNVLLSQVRGQFIIAATIVRLVHDAPDPTSCINALADMYQGNLRPLDLSLGNIDSVYRYILSDCEPGSLRTGTECLSDIIALAEPLSLSNLCKLAACDVHKRIVNLSAVIYLPSMASTDTVQIYHSSLRDFLADKSRSKEYHVDPAESHRRLACSYFRIMQRELKKDICGLGDPTSKLHSEIEDFEQRGDAAISGALHYACLYWPYHLERTNPDAEVRALVLHLLQKQLFFS</sequence>
<evidence type="ECO:0000313" key="4">
    <source>
        <dbReference type="Proteomes" id="UP000053558"/>
    </source>
</evidence>
<accession>A0A5M3MK11</accession>
<dbReference type="AlphaFoldDB" id="A0A5M3MK11"/>
<comment type="caution">
    <text evidence="3">The sequence shown here is derived from an EMBL/GenBank/DDBJ whole genome shotgun (WGS) entry which is preliminary data.</text>
</comment>
<reference evidence="4" key="1">
    <citation type="journal article" date="2012" name="Science">
        <title>The Paleozoic origin of enzymatic lignin decomposition reconstructed from 31 fungal genomes.</title>
        <authorList>
            <person name="Floudas D."/>
            <person name="Binder M."/>
            <person name="Riley R."/>
            <person name="Barry K."/>
            <person name="Blanchette R.A."/>
            <person name="Henrissat B."/>
            <person name="Martinez A.T."/>
            <person name="Otillar R."/>
            <person name="Spatafora J.W."/>
            <person name="Yadav J.S."/>
            <person name="Aerts A."/>
            <person name="Benoit I."/>
            <person name="Boyd A."/>
            <person name="Carlson A."/>
            <person name="Copeland A."/>
            <person name="Coutinho P.M."/>
            <person name="de Vries R.P."/>
            <person name="Ferreira P."/>
            <person name="Findley K."/>
            <person name="Foster B."/>
            <person name="Gaskell J."/>
            <person name="Glotzer D."/>
            <person name="Gorecki P."/>
            <person name="Heitman J."/>
            <person name="Hesse C."/>
            <person name="Hori C."/>
            <person name="Igarashi K."/>
            <person name="Jurgens J.A."/>
            <person name="Kallen N."/>
            <person name="Kersten P."/>
            <person name="Kohler A."/>
            <person name="Kuees U."/>
            <person name="Kumar T.K.A."/>
            <person name="Kuo A."/>
            <person name="LaButti K."/>
            <person name="Larrondo L.F."/>
            <person name="Lindquist E."/>
            <person name="Ling A."/>
            <person name="Lombard V."/>
            <person name="Lucas S."/>
            <person name="Lundell T."/>
            <person name="Martin R."/>
            <person name="McLaughlin D.J."/>
            <person name="Morgenstern I."/>
            <person name="Morin E."/>
            <person name="Murat C."/>
            <person name="Nagy L.G."/>
            <person name="Nolan M."/>
            <person name="Ohm R.A."/>
            <person name="Patyshakuliyeva A."/>
            <person name="Rokas A."/>
            <person name="Ruiz-Duenas F.J."/>
            <person name="Sabat G."/>
            <person name="Salamov A."/>
            <person name="Samejima M."/>
            <person name="Schmutz J."/>
            <person name="Slot J.C."/>
            <person name="St John F."/>
            <person name="Stenlid J."/>
            <person name="Sun H."/>
            <person name="Sun S."/>
            <person name="Syed K."/>
            <person name="Tsang A."/>
            <person name="Wiebenga A."/>
            <person name="Young D."/>
            <person name="Pisabarro A."/>
            <person name="Eastwood D.C."/>
            <person name="Martin F."/>
            <person name="Cullen D."/>
            <person name="Grigoriev I.V."/>
            <person name="Hibbett D.S."/>
        </authorList>
    </citation>
    <scope>NUCLEOTIDE SEQUENCE [LARGE SCALE GENOMIC DNA]</scope>
    <source>
        <strain evidence="4">RWD-64-598 SS2</strain>
    </source>
</reference>
<keyword evidence="4" id="KW-1185">Reference proteome</keyword>
<keyword evidence="1" id="KW-0677">Repeat</keyword>
<name>A0A5M3MK11_CONPW</name>
<protein>
    <recommendedName>
        <fullName evidence="2">Nephrocystin 3-like N-terminal domain-containing protein</fullName>
    </recommendedName>
</protein>
<proteinExistence type="predicted"/>
<dbReference type="RefSeq" id="XP_007769958.1">
    <property type="nucleotide sequence ID" value="XM_007771768.1"/>
</dbReference>
<dbReference type="PANTHER" id="PTHR10039">
    <property type="entry name" value="AMELOGENIN"/>
    <property type="match status" value="1"/>
</dbReference>
<organism evidence="3 4">
    <name type="scientific">Coniophora puteana (strain RWD-64-598)</name>
    <name type="common">Brown rot fungus</name>
    <dbReference type="NCBI Taxonomy" id="741705"/>
    <lineage>
        <taxon>Eukaryota</taxon>
        <taxon>Fungi</taxon>
        <taxon>Dikarya</taxon>
        <taxon>Basidiomycota</taxon>
        <taxon>Agaricomycotina</taxon>
        <taxon>Agaricomycetes</taxon>
        <taxon>Agaricomycetidae</taxon>
        <taxon>Boletales</taxon>
        <taxon>Coniophorineae</taxon>
        <taxon>Coniophoraceae</taxon>
        <taxon>Coniophora</taxon>
    </lineage>
</organism>
<dbReference type="SUPFAM" id="SSF52540">
    <property type="entry name" value="P-loop containing nucleoside triphosphate hydrolases"/>
    <property type="match status" value="1"/>
</dbReference>
<dbReference type="Gene3D" id="3.40.50.300">
    <property type="entry name" value="P-loop containing nucleotide triphosphate hydrolases"/>
    <property type="match status" value="1"/>
</dbReference>